<feature type="transmembrane region" description="Helical" evidence="1">
    <location>
        <begin position="20"/>
        <end position="40"/>
    </location>
</feature>
<dbReference type="PANTHER" id="PTHR46066:SF2">
    <property type="entry name" value="CHITINASE DOMAIN-CONTAINING PROTEIN 1"/>
    <property type="match status" value="1"/>
</dbReference>
<dbReference type="PROSITE" id="PS51910">
    <property type="entry name" value="GH18_2"/>
    <property type="match status" value="1"/>
</dbReference>
<reference evidence="3 4" key="1">
    <citation type="submission" date="2023-03" db="EMBL/GenBank/DDBJ databases">
        <title>Bacillus Genome Sequencing.</title>
        <authorList>
            <person name="Dunlap C."/>
        </authorList>
    </citation>
    <scope>NUCLEOTIDE SEQUENCE [LARGE SCALE GENOMIC DNA]</scope>
    <source>
        <strain evidence="3 4">BD-533</strain>
    </source>
</reference>
<proteinExistence type="predicted"/>
<dbReference type="Pfam" id="PF08239">
    <property type="entry name" value="SH3_3"/>
    <property type="match status" value="1"/>
</dbReference>
<keyword evidence="3" id="KW-0378">Hydrolase</keyword>
<dbReference type="Proteomes" id="UP001338137">
    <property type="component" value="Unassembled WGS sequence"/>
</dbReference>
<dbReference type="SMART" id="SM00636">
    <property type="entry name" value="Glyco_18"/>
    <property type="match status" value="1"/>
</dbReference>
<evidence type="ECO:0000313" key="3">
    <source>
        <dbReference type="EMBL" id="MEC0230654.1"/>
    </source>
</evidence>
<keyword evidence="4" id="KW-1185">Reference proteome</keyword>
<evidence type="ECO:0000313" key="4">
    <source>
        <dbReference type="Proteomes" id="UP001338137"/>
    </source>
</evidence>
<organism evidence="3 4">
    <name type="scientific">Paenibacillus alba</name>
    <dbReference type="NCBI Taxonomy" id="1197127"/>
    <lineage>
        <taxon>Bacteria</taxon>
        <taxon>Bacillati</taxon>
        <taxon>Bacillota</taxon>
        <taxon>Bacilli</taxon>
        <taxon>Bacillales</taxon>
        <taxon>Paenibacillaceae</taxon>
        <taxon>Paenibacillus</taxon>
    </lineage>
</organism>
<dbReference type="SUPFAM" id="SSF55383">
    <property type="entry name" value="Copper amine oxidase, domain N"/>
    <property type="match status" value="1"/>
</dbReference>
<dbReference type="EMBL" id="JARLKY010000078">
    <property type="protein sequence ID" value="MEC0230654.1"/>
    <property type="molecule type" value="Genomic_DNA"/>
</dbReference>
<keyword evidence="1" id="KW-1133">Transmembrane helix</keyword>
<accession>A0ABU6GAK1</accession>
<dbReference type="SUPFAM" id="SSF51445">
    <property type="entry name" value="(Trans)glycosidases"/>
    <property type="match status" value="1"/>
</dbReference>
<gene>
    <name evidence="3" type="ORF">P4I72_26485</name>
</gene>
<keyword evidence="1" id="KW-0812">Transmembrane</keyword>
<dbReference type="Pfam" id="PF00704">
    <property type="entry name" value="Glyco_hydro_18"/>
    <property type="match status" value="1"/>
</dbReference>
<dbReference type="InterPro" id="IPR036582">
    <property type="entry name" value="Mao_N_sf"/>
</dbReference>
<name>A0ABU6GAK1_9BACL</name>
<dbReference type="Gene3D" id="3.10.50.10">
    <property type="match status" value="1"/>
</dbReference>
<dbReference type="GO" id="GO:0016787">
    <property type="term" value="F:hydrolase activity"/>
    <property type="evidence" value="ECO:0007669"/>
    <property type="project" value="UniProtKB-KW"/>
</dbReference>
<dbReference type="InterPro" id="IPR011583">
    <property type="entry name" value="Chitinase_II/V-like_cat"/>
</dbReference>
<dbReference type="InterPro" id="IPR029070">
    <property type="entry name" value="Chitinase_insertion_sf"/>
</dbReference>
<dbReference type="InterPro" id="IPR017853">
    <property type="entry name" value="GH"/>
</dbReference>
<evidence type="ECO:0000256" key="1">
    <source>
        <dbReference type="SAM" id="Phobius"/>
    </source>
</evidence>
<dbReference type="Gene3D" id="3.20.20.80">
    <property type="entry name" value="Glycosidases"/>
    <property type="match status" value="1"/>
</dbReference>
<dbReference type="Gene3D" id="3.30.457.10">
    <property type="entry name" value="Copper amine oxidase-like, N-terminal domain"/>
    <property type="match status" value="1"/>
</dbReference>
<keyword evidence="1" id="KW-0472">Membrane</keyword>
<evidence type="ECO:0000259" key="2">
    <source>
        <dbReference type="PROSITE" id="PS51910"/>
    </source>
</evidence>
<comment type="caution">
    <text evidence="3">The sequence shown here is derived from an EMBL/GenBank/DDBJ whole genome shotgun (WGS) entry which is preliminary data.</text>
</comment>
<dbReference type="InterPro" id="IPR001223">
    <property type="entry name" value="Glyco_hydro18_cat"/>
</dbReference>
<protein>
    <submittedName>
        <fullName evidence="3">Glycosyl hydrolase family 18 protein</fullName>
    </submittedName>
</protein>
<dbReference type="PANTHER" id="PTHR46066">
    <property type="entry name" value="CHITINASE DOMAIN-CONTAINING PROTEIN 1 FAMILY MEMBER"/>
    <property type="match status" value="1"/>
</dbReference>
<sequence>MQRPPADPQQPKSKRSSKKILLISSLFIGIVAAGAAAFLWEELAPNRMKVDPEYHELSKPVFYQGNYYKASAIGEKEGLKLPLELIQEWIDPTIIYEKSSDSVIITTKEKVLRLKTTELSAFMNEKPITLSFPVEKKGNDIYVPIEPLRELYPFEIRESEKSGAVLLFKKGDLLNWGKYNGTEEAQLRTFASIKAPILSSLASNEQVMILSEEEDWYKVQQQSGPIGYVKKADLVLDHEETIPTQPQSTSYVPWKPLNGKLNMTWEHVITKNPDTSKLGDMPGLQVVSPTWFSLADGEGRIKNLADASYVKWAQTRDYQVWALFSNGFEADRTSQALLTYDRRMKIIKQLLGFAQTYKLQGINIDFENVYLKDKDNLVQFVREMTPFMHEQGLSVSIDVTPKSTNEMWSMFYDRPALAEVVDYMMLMAYDEYWATSPKSGSVSSLPWTDRSIAQLLNTDKVPPSKLVLGIPFYTRQWTEETKNGKTTATSKTLTMEAAQAIIKDKKLTPTFLPETGQNYVEYKDGEKLIRIWLEDETSVKARIELVKKYDLAGIASWRRGFEQAPMWKTMQDALVPAKP</sequence>
<dbReference type="InterPro" id="IPR003646">
    <property type="entry name" value="SH3-like_bac-type"/>
</dbReference>
<dbReference type="Pfam" id="PF07833">
    <property type="entry name" value="Cu_amine_oxidN1"/>
    <property type="match status" value="1"/>
</dbReference>
<dbReference type="InterPro" id="IPR012854">
    <property type="entry name" value="Cu_amine_oxidase-like_N"/>
</dbReference>
<dbReference type="RefSeq" id="WP_326074688.1">
    <property type="nucleotide sequence ID" value="NZ_JARLKY010000078.1"/>
</dbReference>
<dbReference type="Gene3D" id="2.30.30.40">
    <property type="entry name" value="SH3 Domains"/>
    <property type="match status" value="1"/>
</dbReference>
<feature type="domain" description="GH18" evidence="2">
    <location>
        <begin position="259"/>
        <end position="577"/>
    </location>
</feature>